<keyword evidence="1" id="KW-0539">Nucleus</keyword>
<evidence type="ECO:0000259" key="3">
    <source>
        <dbReference type="PROSITE" id="PS00463"/>
    </source>
</evidence>
<reference evidence="4 5" key="1">
    <citation type="journal article" date="2016" name="Sci. Rep.">
        <title>Insights into Adaptations to a Near-Obligate Nematode Endoparasitic Lifestyle from the Finished Genome of Drechmeria coniospora.</title>
        <authorList>
            <person name="Zhang L."/>
            <person name="Zhou Z."/>
            <person name="Guo Q."/>
            <person name="Fokkens L."/>
            <person name="Miskei M."/>
            <person name="Pocsi I."/>
            <person name="Zhang W."/>
            <person name="Chen M."/>
            <person name="Wang L."/>
            <person name="Sun Y."/>
            <person name="Donzelli B.G."/>
            <person name="Gibson D.M."/>
            <person name="Nelson D.R."/>
            <person name="Luo J.G."/>
            <person name="Rep M."/>
            <person name="Liu H."/>
            <person name="Yang S."/>
            <person name="Wang J."/>
            <person name="Krasnoff S.B."/>
            <person name="Xu Y."/>
            <person name="Molnar I."/>
            <person name="Lin M."/>
        </authorList>
    </citation>
    <scope>NUCLEOTIDE SEQUENCE [LARGE SCALE GENOMIC DNA]</scope>
    <source>
        <strain evidence="4 5">ARSEF 6962</strain>
    </source>
</reference>
<dbReference type="InterPro" id="IPR036864">
    <property type="entry name" value="Zn2-C6_fun-type_DNA-bd_sf"/>
</dbReference>
<dbReference type="PROSITE" id="PS00463">
    <property type="entry name" value="ZN2_CY6_FUNGAL_1"/>
    <property type="match status" value="1"/>
</dbReference>
<dbReference type="GeneID" id="63718155"/>
<accession>A0A151GN23</accession>
<protein>
    <recommendedName>
        <fullName evidence="3">Zn(2)-C6 fungal-type domain-containing protein</fullName>
    </recommendedName>
</protein>
<dbReference type="InParanoid" id="A0A151GN23"/>
<dbReference type="AlphaFoldDB" id="A0A151GN23"/>
<organism evidence="4 5">
    <name type="scientific">Drechmeria coniospora</name>
    <name type="common">Nematophagous fungus</name>
    <name type="synonym">Meria coniospora</name>
    <dbReference type="NCBI Taxonomy" id="98403"/>
    <lineage>
        <taxon>Eukaryota</taxon>
        <taxon>Fungi</taxon>
        <taxon>Dikarya</taxon>
        <taxon>Ascomycota</taxon>
        <taxon>Pezizomycotina</taxon>
        <taxon>Sordariomycetes</taxon>
        <taxon>Hypocreomycetidae</taxon>
        <taxon>Hypocreales</taxon>
        <taxon>Ophiocordycipitaceae</taxon>
        <taxon>Drechmeria</taxon>
    </lineage>
</organism>
<feature type="compositionally biased region" description="Low complexity" evidence="2">
    <location>
        <begin position="101"/>
        <end position="133"/>
    </location>
</feature>
<dbReference type="GO" id="GO:0000981">
    <property type="term" value="F:DNA-binding transcription factor activity, RNA polymerase II-specific"/>
    <property type="evidence" value="ECO:0007669"/>
    <property type="project" value="InterPro"/>
</dbReference>
<dbReference type="SUPFAM" id="SSF57701">
    <property type="entry name" value="Zn2/Cys6 DNA-binding domain"/>
    <property type="match status" value="1"/>
</dbReference>
<dbReference type="PANTHER" id="PTHR46007">
    <property type="entry name" value="MEDIATOR OF RNA POLYMERASE II TRANSCRIPTION SUBUNIT 12"/>
    <property type="match status" value="1"/>
</dbReference>
<feature type="region of interest" description="Disordered" evidence="2">
    <location>
        <begin position="299"/>
        <end position="320"/>
    </location>
</feature>
<feature type="region of interest" description="Disordered" evidence="2">
    <location>
        <begin position="173"/>
        <end position="203"/>
    </location>
</feature>
<dbReference type="EMBL" id="LAYC01000002">
    <property type="protein sequence ID" value="KYK58496.1"/>
    <property type="molecule type" value="Genomic_DNA"/>
</dbReference>
<evidence type="ECO:0000256" key="1">
    <source>
        <dbReference type="ARBA" id="ARBA00023242"/>
    </source>
</evidence>
<dbReference type="Proteomes" id="UP000076580">
    <property type="component" value="Chromosome 02"/>
</dbReference>
<feature type="region of interest" description="Disordered" evidence="2">
    <location>
        <begin position="96"/>
        <end position="148"/>
    </location>
</feature>
<dbReference type="GO" id="GO:0016592">
    <property type="term" value="C:mediator complex"/>
    <property type="evidence" value="ECO:0007669"/>
    <property type="project" value="TreeGrafter"/>
</dbReference>
<dbReference type="InterPro" id="IPR051647">
    <property type="entry name" value="Mediator_comp_sub12"/>
</dbReference>
<dbReference type="Pfam" id="PF00172">
    <property type="entry name" value="Zn_clus"/>
    <property type="match status" value="1"/>
</dbReference>
<feature type="compositionally biased region" description="Low complexity" evidence="2">
    <location>
        <begin position="173"/>
        <end position="182"/>
    </location>
</feature>
<gene>
    <name evidence="4" type="ORF">DCS_05512</name>
</gene>
<comment type="caution">
    <text evidence="4">The sequence shown here is derived from an EMBL/GenBank/DDBJ whole genome shotgun (WGS) entry which is preliminary data.</text>
</comment>
<dbReference type="GO" id="GO:0008270">
    <property type="term" value="F:zinc ion binding"/>
    <property type="evidence" value="ECO:0007669"/>
    <property type="project" value="InterPro"/>
</dbReference>
<dbReference type="GO" id="GO:0045944">
    <property type="term" value="P:positive regulation of transcription by RNA polymerase II"/>
    <property type="evidence" value="ECO:0007669"/>
    <property type="project" value="TreeGrafter"/>
</dbReference>
<evidence type="ECO:0000256" key="2">
    <source>
        <dbReference type="SAM" id="MobiDB-lite"/>
    </source>
</evidence>
<keyword evidence="5" id="KW-1185">Reference proteome</keyword>
<name>A0A151GN23_DRECN</name>
<dbReference type="PANTHER" id="PTHR46007:SF8">
    <property type="entry name" value="C2H2-TYPE DOMAIN-CONTAINING PROTEIN"/>
    <property type="match status" value="1"/>
</dbReference>
<dbReference type="STRING" id="98403.A0A151GN23"/>
<evidence type="ECO:0000313" key="4">
    <source>
        <dbReference type="EMBL" id="KYK58496.1"/>
    </source>
</evidence>
<dbReference type="GO" id="GO:0003713">
    <property type="term" value="F:transcription coactivator activity"/>
    <property type="evidence" value="ECO:0007669"/>
    <property type="project" value="TreeGrafter"/>
</dbReference>
<sequence>MTAVHPTRGLRQEETIVGRLHTLGVSPTSATLLKPTPCLFSLSLSSEEMAMTMADNVIRKACDRCHFQKLSCKRVGDEACERCVRLHAECKSSPSLRYKKQVQQQKSHHQQQPPQQPQQQQQNQQQQQQQQQQQHHHHQQLPQQQQQQQQEQQQKQQQQIQQIQQIQHQHLLLQNQQAHQQHPTPSSQPILSGHPSPRRRRTGSDLNLIQPEAEPISPQAGDFATAHHPVAGPDTALELGDFNFNFEQLAFLTPTQVEPLTVLPGTADQFQNPPPFTEAWEQQLASTSEGFPAPVAPHPFSPSSGSPFHRPVPSLAPKRRSCIGENVGTDRRQRKRPRHRARQIALRHVAHAPMQSREVPTSHWMAQLTDINSRLLDLASILPQHFGVVVNGNGLSTGDGNGFPIDEMFKLTRGVADILDRLSGVGRSKDSKRSDGKDPGNDMFVLSTYVRLLDMYQRVFTLVRHEIAEPDSGVAFRCWKLPDVTVGSFAVESSPWLQMSLTIQLAEEFLIRLRNATAALDPALRSGEPQPVCDGTNGNSTFFDVVDASFYAVRAKEESLLKDLAELRDKIEAFLDG</sequence>
<dbReference type="CDD" id="cd00067">
    <property type="entry name" value="GAL4"/>
    <property type="match status" value="1"/>
</dbReference>
<dbReference type="RefSeq" id="XP_040657848.1">
    <property type="nucleotide sequence ID" value="XM_040802815.1"/>
</dbReference>
<evidence type="ECO:0000313" key="5">
    <source>
        <dbReference type="Proteomes" id="UP000076580"/>
    </source>
</evidence>
<proteinExistence type="predicted"/>
<dbReference type="InterPro" id="IPR001138">
    <property type="entry name" value="Zn2Cys6_DnaBD"/>
</dbReference>
<feature type="domain" description="Zn(2)-C6 fungal-type" evidence="3">
    <location>
        <begin position="61"/>
        <end position="90"/>
    </location>
</feature>